<feature type="binding site" evidence="20">
    <location>
        <position position="454"/>
    </location>
    <ligand>
        <name>Mg(2+)</name>
        <dbReference type="ChEBI" id="CHEBI:18420"/>
    </ligand>
</feature>
<evidence type="ECO:0000259" key="22">
    <source>
        <dbReference type="Pfam" id="PF00391"/>
    </source>
</evidence>
<evidence type="ECO:0000256" key="21">
    <source>
        <dbReference type="SAM" id="Coils"/>
    </source>
</evidence>
<reference evidence="25 26" key="2">
    <citation type="submission" date="2020-02" db="EMBL/GenBank/DDBJ databases">
        <title>Candidatus Galacturonibacter soehngenii shows hetero-acetogenic catabolism of galacturonic acid but lacks a canonical carbon monoxide dehydrogenase/acetyl-CoA synthase complex.</title>
        <authorList>
            <person name="Diender M."/>
            <person name="Stouten G.R."/>
            <person name="Petersen J.F."/>
            <person name="Nielsen P.H."/>
            <person name="Dueholm M.S."/>
            <person name="Pronk J.T."/>
            <person name="Van Loosdrecht M.C.M."/>
        </authorList>
    </citation>
    <scope>NUCLEOTIDE SEQUENCE [LARGE SCALE GENOMIC DNA]</scope>
    <source>
        <strain evidence="25">GalUA</strain>
    </source>
</reference>
<dbReference type="Pfam" id="PF02896">
    <property type="entry name" value="PEP-utilizers_C"/>
    <property type="match status" value="1"/>
</dbReference>
<gene>
    <name evidence="25" type="primary">ptsP</name>
    <name evidence="25" type="ORF">F7O84_00735</name>
</gene>
<evidence type="ECO:0000256" key="12">
    <source>
        <dbReference type="ARBA" id="ARBA00022683"/>
    </source>
</evidence>
<feature type="binding site" evidence="19">
    <location>
        <position position="295"/>
    </location>
    <ligand>
        <name>phosphoenolpyruvate</name>
        <dbReference type="ChEBI" id="CHEBI:58702"/>
    </ligand>
</feature>
<dbReference type="InterPro" id="IPR050499">
    <property type="entry name" value="PEP-utilizing_PTS_enzyme"/>
</dbReference>
<evidence type="ECO:0000256" key="7">
    <source>
        <dbReference type="ARBA" id="ARBA00016544"/>
    </source>
</evidence>
<feature type="active site" description="Proton donor" evidence="18">
    <location>
        <position position="501"/>
    </location>
</feature>
<evidence type="ECO:0000256" key="20">
    <source>
        <dbReference type="PIRSR" id="PIRSR000732-3"/>
    </source>
</evidence>
<comment type="similarity">
    <text evidence="5 17">Belongs to the PEP-utilizing enzyme family.</text>
</comment>
<feature type="binding site" evidence="19">
    <location>
        <position position="331"/>
    </location>
    <ligand>
        <name>phosphoenolpyruvate</name>
        <dbReference type="ChEBI" id="CHEBI:58702"/>
    </ligand>
</feature>
<dbReference type="EMBL" id="WAGX01000002">
    <property type="protein sequence ID" value="KAB1441043.1"/>
    <property type="molecule type" value="Genomic_DNA"/>
</dbReference>
<dbReference type="PIRSF" id="PIRSF000732">
    <property type="entry name" value="PTS_enzyme_I"/>
    <property type="match status" value="1"/>
</dbReference>
<comment type="caution">
    <text evidence="25">The sequence shown here is derived from an EMBL/GenBank/DDBJ whole genome shotgun (WGS) entry which is preliminary data.</text>
</comment>
<proteinExistence type="inferred from homology"/>
<evidence type="ECO:0000256" key="11">
    <source>
        <dbReference type="ARBA" id="ARBA00022679"/>
    </source>
</evidence>
<keyword evidence="26" id="KW-1185">Reference proteome</keyword>
<keyword evidence="13 17" id="KW-0479">Metal-binding</keyword>
<evidence type="ECO:0000256" key="17">
    <source>
        <dbReference type="PIRNR" id="PIRNR000732"/>
    </source>
</evidence>
<dbReference type="SUPFAM" id="SSF47831">
    <property type="entry name" value="Enzyme I of the PEP:sugar phosphotransferase system HPr-binding (sub)domain"/>
    <property type="match status" value="1"/>
</dbReference>
<dbReference type="InterPro" id="IPR015813">
    <property type="entry name" value="Pyrv/PenolPyrv_kinase-like_dom"/>
</dbReference>
<dbReference type="Gene3D" id="3.20.20.60">
    <property type="entry name" value="Phosphoenolpyruvate-binding domains"/>
    <property type="match status" value="1"/>
</dbReference>
<feature type="domain" description="PEP-utilising enzyme mobile" evidence="22">
    <location>
        <begin position="153"/>
        <end position="224"/>
    </location>
</feature>
<feature type="domain" description="Phosphotransferase system enzyme I N-terminal" evidence="24">
    <location>
        <begin position="6"/>
        <end position="126"/>
    </location>
</feature>
<comment type="function">
    <text evidence="3 17">General (non sugar-specific) component of the phosphoenolpyruvate-dependent sugar phosphotransferase system (sugar PTS). This major carbohydrate active-transport system catalyzes the phosphorylation of incoming sugar substrates concomitantly with their translocation across the cell membrane. Enzyme I transfers the phosphoryl group from phosphoenolpyruvate (PEP) to the phosphoryl carrier protein (HPr).</text>
</comment>
<dbReference type="EC" id="2.7.3.9" evidence="6 17"/>
<dbReference type="InterPro" id="IPR036637">
    <property type="entry name" value="Phosphohistidine_dom_sf"/>
</dbReference>
<keyword evidence="12 17" id="KW-0598">Phosphotransferase system</keyword>
<dbReference type="InterPro" id="IPR006318">
    <property type="entry name" value="PTS_EI-like"/>
</dbReference>
<evidence type="ECO:0000256" key="3">
    <source>
        <dbReference type="ARBA" id="ARBA00002728"/>
    </source>
</evidence>
<evidence type="ECO:0000313" key="26">
    <source>
        <dbReference type="Proteomes" id="UP000461768"/>
    </source>
</evidence>
<dbReference type="Gene3D" id="3.50.30.10">
    <property type="entry name" value="Phosphohistidine domain"/>
    <property type="match status" value="1"/>
</dbReference>
<dbReference type="RefSeq" id="WP_151140747.1">
    <property type="nucleotide sequence ID" value="NZ_WAGX01000002.1"/>
</dbReference>
<evidence type="ECO:0000256" key="13">
    <source>
        <dbReference type="ARBA" id="ARBA00022723"/>
    </source>
</evidence>
<dbReference type="Gene3D" id="1.10.274.10">
    <property type="entry name" value="PtsI, HPr-binding domain"/>
    <property type="match status" value="1"/>
</dbReference>
<dbReference type="InterPro" id="IPR040442">
    <property type="entry name" value="Pyrv_kinase-like_dom_sf"/>
</dbReference>
<dbReference type="Pfam" id="PF00391">
    <property type="entry name" value="PEP-utilizers"/>
    <property type="match status" value="1"/>
</dbReference>
<evidence type="ECO:0000256" key="15">
    <source>
        <dbReference type="ARBA" id="ARBA00022842"/>
    </source>
</evidence>
<dbReference type="GO" id="GO:0008965">
    <property type="term" value="F:phosphoenolpyruvate-protein phosphotransferase activity"/>
    <property type="evidence" value="ECO:0007669"/>
    <property type="project" value="UniProtKB-EC"/>
</dbReference>
<comment type="catalytic activity">
    <reaction evidence="1 17">
        <text>L-histidyl-[protein] + phosphoenolpyruvate = N(pros)-phospho-L-histidyl-[protein] + pyruvate</text>
        <dbReference type="Rhea" id="RHEA:23880"/>
        <dbReference type="Rhea" id="RHEA-COMP:9745"/>
        <dbReference type="Rhea" id="RHEA-COMP:9746"/>
        <dbReference type="ChEBI" id="CHEBI:15361"/>
        <dbReference type="ChEBI" id="CHEBI:29979"/>
        <dbReference type="ChEBI" id="CHEBI:58702"/>
        <dbReference type="ChEBI" id="CHEBI:64837"/>
        <dbReference type="EC" id="2.7.3.9"/>
    </reaction>
</comment>
<dbReference type="PANTHER" id="PTHR46244:SF3">
    <property type="entry name" value="PHOSPHOENOLPYRUVATE-PROTEIN PHOSPHOTRANSFERASE"/>
    <property type="match status" value="1"/>
</dbReference>
<dbReference type="SUPFAM" id="SSF52009">
    <property type="entry name" value="Phosphohistidine domain"/>
    <property type="match status" value="1"/>
</dbReference>
<dbReference type="InterPro" id="IPR036618">
    <property type="entry name" value="PtsI_HPr-bd_sf"/>
</dbReference>
<evidence type="ECO:0000313" key="25">
    <source>
        <dbReference type="EMBL" id="KAB1441043.1"/>
    </source>
</evidence>
<evidence type="ECO:0000256" key="2">
    <source>
        <dbReference type="ARBA" id="ARBA00001946"/>
    </source>
</evidence>
<evidence type="ECO:0000256" key="19">
    <source>
        <dbReference type="PIRSR" id="PIRSR000732-2"/>
    </source>
</evidence>
<dbReference type="PRINTS" id="PR01736">
    <property type="entry name" value="PHPHTRNFRASE"/>
</dbReference>
<keyword evidence="14 17" id="KW-0418">Kinase</keyword>
<sequence length="543" mass="61035">MIVLEGKSVFNDICIGNISFYKRNESIIKRYKVEDTKAEINRFHEAKEEGKKQLQALYEKALENVGEANAAIFEIHQMMLEDLDYCESIENIITTQGVNTEYAVGTTADNFSAMFMAMDDAYMQGRAADVKDVSERLIKILTNAQEGLNTLVDDVIIAADDLVPSETVQLDKDKVLGFIMQQGSANSHTAILARSMGIPAIIGLGNELNESLDGTFAIVDGFEGKVYIDPDEATLTSMKKRQKEALERKELLQQLKDKEDITLDGTKINIYANIGNPSDVGNVLKNDANGIGLFRSEFLYLENSDFPTEEQQFIAYKTVAENMAGKKVIIRTLDIGADKQVDYFNLDKEENPALGYRAIRICLTKKEIFKTQLRALFRAAVFGNISIMFPMIIAVEEVLEIKEIMKEVQEELREEKIPFKENIEIGIMIETPASVMISDELAKEVDFFSVGTNDLTQYTLAIDRQNQKLDRFYNAHHKAVLRMIKLAADNAHAHGKWIGICGELGADTSLTEEFLRMGIDELSVSPSMVLEVRKRVREIDLSK</sequence>
<feature type="active site" description="Tele-phosphohistidine intermediate" evidence="18">
    <location>
        <position position="188"/>
    </location>
</feature>
<evidence type="ECO:0000256" key="10">
    <source>
        <dbReference type="ARBA" id="ARBA00022597"/>
    </source>
</evidence>
<feature type="coiled-coil region" evidence="21">
    <location>
        <begin position="44"/>
        <end position="71"/>
    </location>
</feature>
<dbReference type="GO" id="GO:0009401">
    <property type="term" value="P:phosphoenolpyruvate-dependent sugar phosphotransferase system"/>
    <property type="evidence" value="ECO:0007669"/>
    <property type="project" value="UniProtKB-KW"/>
</dbReference>
<accession>A0A7V7QPY9</accession>
<protein>
    <recommendedName>
        <fullName evidence="7 17">Phosphoenolpyruvate-protein phosphotransferase</fullName>
        <ecNumber evidence="6 17">2.7.3.9</ecNumber>
    </recommendedName>
    <alternativeName>
        <fullName evidence="16 17">Phosphotransferase system, enzyme I</fullName>
    </alternativeName>
</protein>
<comment type="subcellular location">
    <subcellularLocation>
        <location evidence="4 17">Cytoplasm</location>
    </subcellularLocation>
</comment>
<evidence type="ECO:0000259" key="23">
    <source>
        <dbReference type="Pfam" id="PF02896"/>
    </source>
</evidence>
<evidence type="ECO:0000256" key="9">
    <source>
        <dbReference type="ARBA" id="ARBA00022490"/>
    </source>
</evidence>
<evidence type="ECO:0000256" key="4">
    <source>
        <dbReference type="ARBA" id="ARBA00004496"/>
    </source>
</evidence>
<organism evidence="25 26">
    <name type="scientific">Candidatus Galacturonatibacter soehngenii</name>
    <dbReference type="NCBI Taxonomy" id="2307010"/>
    <lineage>
        <taxon>Bacteria</taxon>
        <taxon>Bacillati</taxon>
        <taxon>Bacillota</taxon>
        <taxon>Clostridia</taxon>
        <taxon>Lachnospirales</taxon>
        <taxon>Lachnospiraceae</taxon>
        <taxon>Candidatus Galacturonatibacter</taxon>
    </lineage>
</organism>
<dbReference type="Pfam" id="PF05524">
    <property type="entry name" value="PEP-utilisers_N"/>
    <property type="match status" value="1"/>
</dbReference>
<evidence type="ECO:0000256" key="8">
    <source>
        <dbReference type="ARBA" id="ARBA00022448"/>
    </source>
</evidence>
<feature type="binding site" evidence="19">
    <location>
        <position position="464"/>
    </location>
    <ligand>
        <name>phosphoenolpyruvate</name>
        <dbReference type="ChEBI" id="CHEBI:58702"/>
    </ligand>
</feature>
<dbReference type="GO" id="GO:0005737">
    <property type="term" value="C:cytoplasm"/>
    <property type="evidence" value="ECO:0007669"/>
    <property type="project" value="UniProtKB-SubCell"/>
</dbReference>
<keyword evidence="10 17" id="KW-0762">Sugar transport</keyword>
<dbReference type="OrthoDB" id="9765468at2"/>
<dbReference type="PROSITE" id="PS00742">
    <property type="entry name" value="PEP_ENZYMES_2"/>
    <property type="match status" value="1"/>
</dbReference>
<keyword evidence="21" id="KW-0175">Coiled coil</keyword>
<dbReference type="SUPFAM" id="SSF51621">
    <property type="entry name" value="Phosphoenolpyruvate/pyruvate domain"/>
    <property type="match status" value="1"/>
</dbReference>
<evidence type="ECO:0000256" key="1">
    <source>
        <dbReference type="ARBA" id="ARBA00000683"/>
    </source>
</evidence>
<feature type="binding site" evidence="19">
    <location>
        <begin position="453"/>
        <end position="454"/>
    </location>
    <ligand>
        <name>phosphoenolpyruvate</name>
        <dbReference type="ChEBI" id="CHEBI:58702"/>
    </ligand>
</feature>
<feature type="binding site" evidence="20">
    <location>
        <position position="430"/>
    </location>
    <ligand>
        <name>Mg(2+)</name>
        <dbReference type="ChEBI" id="CHEBI:18420"/>
    </ligand>
</feature>
<reference evidence="25 26" key="1">
    <citation type="submission" date="2019-09" db="EMBL/GenBank/DDBJ databases">
        <authorList>
            <person name="Valk L.C."/>
        </authorList>
    </citation>
    <scope>NUCLEOTIDE SEQUENCE [LARGE SCALE GENOMIC DNA]</scope>
    <source>
        <strain evidence="25">GalUA</strain>
    </source>
</reference>
<keyword evidence="11 17" id="KW-0808">Transferase</keyword>
<feature type="domain" description="PEP-utilising enzyme C-terminal" evidence="23">
    <location>
        <begin position="250"/>
        <end position="540"/>
    </location>
</feature>
<dbReference type="InterPro" id="IPR008279">
    <property type="entry name" value="PEP-util_enz_mobile_dom"/>
</dbReference>
<dbReference type="AlphaFoldDB" id="A0A7V7QPY9"/>
<evidence type="ECO:0000256" key="14">
    <source>
        <dbReference type="ARBA" id="ARBA00022777"/>
    </source>
</evidence>
<keyword evidence="8 17" id="KW-0813">Transport</keyword>
<evidence type="ECO:0000256" key="16">
    <source>
        <dbReference type="ARBA" id="ARBA00033235"/>
    </source>
</evidence>
<keyword evidence="15 17" id="KW-0460">Magnesium</keyword>
<keyword evidence="25" id="KW-0670">Pyruvate</keyword>
<name>A0A7V7QPY9_9FIRM</name>
<dbReference type="NCBIfam" id="TIGR01417">
    <property type="entry name" value="PTS_I_fam"/>
    <property type="match status" value="1"/>
</dbReference>
<keyword evidence="9 17" id="KW-0963">Cytoplasm</keyword>
<evidence type="ECO:0000256" key="18">
    <source>
        <dbReference type="PIRSR" id="PIRSR000732-1"/>
    </source>
</evidence>
<dbReference type="InterPro" id="IPR008731">
    <property type="entry name" value="PTS_EIN"/>
</dbReference>
<dbReference type="InterPro" id="IPR023151">
    <property type="entry name" value="PEP_util_CS"/>
</dbReference>
<dbReference type="GO" id="GO:0046872">
    <property type="term" value="F:metal ion binding"/>
    <property type="evidence" value="ECO:0007669"/>
    <property type="project" value="UniProtKB-KW"/>
</dbReference>
<evidence type="ECO:0000259" key="24">
    <source>
        <dbReference type="Pfam" id="PF05524"/>
    </source>
</evidence>
<dbReference type="GO" id="GO:0016301">
    <property type="term" value="F:kinase activity"/>
    <property type="evidence" value="ECO:0007669"/>
    <property type="project" value="UniProtKB-KW"/>
</dbReference>
<dbReference type="PANTHER" id="PTHR46244">
    <property type="entry name" value="PHOSPHOENOLPYRUVATE-PROTEIN PHOSPHOTRANSFERASE"/>
    <property type="match status" value="1"/>
</dbReference>
<dbReference type="Proteomes" id="UP000461768">
    <property type="component" value="Unassembled WGS sequence"/>
</dbReference>
<evidence type="ECO:0000256" key="6">
    <source>
        <dbReference type="ARBA" id="ARBA00012232"/>
    </source>
</evidence>
<dbReference type="InterPro" id="IPR000121">
    <property type="entry name" value="PEP_util_C"/>
</dbReference>
<evidence type="ECO:0000256" key="5">
    <source>
        <dbReference type="ARBA" id="ARBA00007837"/>
    </source>
</evidence>
<comment type="cofactor">
    <cofactor evidence="2 17 20">
        <name>Mg(2+)</name>
        <dbReference type="ChEBI" id="CHEBI:18420"/>
    </cofactor>
</comment>
<dbReference type="InterPro" id="IPR024692">
    <property type="entry name" value="PTS_EI"/>
</dbReference>